<accession>A0A2T9YTA6</accession>
<feature type="domain" description="Ubiquitin-like" evidence="3">
    <location>
        <begin position="34"/>
        <end position="111"/>
    </location>
</feature>
<dbReference type="CDD" id="cd01722">
    <property type="entry name" value="Sm_F"/>
    <property type="match status" value="1"/>
</dbReference>
<dbReference type="Proteomes" id="UP000245383">
    <property type="component" value="Unassembled WGS sequence"/>
</dbReference>
<dbReference type="InterPro" id="IPR034100">
    <property type="entry name" value="Sm_F"/>
</dbReference>
<keyword evidence="6" id="KW-1185">Reference proteome</keyword>
<feature type="compositionally biased region" description="Basic and acidic residues" evidence="2">
    <location>
        <begin position="23"/>
        <end position="33"/>
    </location>
</feature>
<dbReference type="InterPro" id="IPR000626">
    <property type="entry name" value="Ubiquitin-like_dom"/>
</dbReference>
<dbReference type="AlphaFoldDB" id="A0A2T9YTA6"/>
<evidence type="ECO:0000256" key="2">
    <source>
        <dbReference type="SAM" id="MobiDB-lite"/>
    </source>
</evidence>
<dbReference type="PROSITE" id="PS50053">
    <property type="entry name" value="UBIQUITIN_2"/>
    <property type="match status" value="1"/>
</dbReference>
<dbReference type="InterPro" id="IPR047575">
    <property type="entry name" value="Sm"/>
</dbReference>
<reference evidence="5 6" key="1">
    <citation type="journal article" date="2018" name="MBio">
        <title>Comparative Genomics Reveals the Core Gene Toolbox for the Fungus-Insect Symbiosis.</title>
        <authorList>
            <person name="Wang Y."/>
            <person name="Stata M."/>
            <person name="Wang W."/>
            <person name="Stajich J.E."/>
            <person name="White M.M."/>
            <person name="Moncalvo J.M."/>
        </authorList>
    </citation>
    <scope>NUCLEOTIDE SEQUENCE [LARGE SCALE GENOMIC DNA]</scope>
    <source>
        <strain evidence="5 6">SWE-8-4</strain>
    </source>
</reference>
<dbReference type="EMBL" id="MBFR01000054">
    <property type="protein sequence ID" value="PVU95526.1"/>
    <property type="molecule type" value="Genomic_DNA"/>
</dbReference>
<dbReference type="SUPFAM" id="SSF50182">
    <property type="entry name" value="Sm-like ribonucleoproteins"/>
    <property type="match status" value="1"/>
</dbReference>
<dbReference type="SUPFAM" id="SSF54236">
    <property type="entry name" value="Ubiquitin-like"/>
    <property type="match status" value="1"/>
</dbReference>
<dbReference type="InterPro" id="IPR001163">
    <property type="entry name" value="Sm_dom_euk/arc"/>
</dbReference>
<dbReference type="CDD" id="cd16116">
    <property type="entry name" value="Ubl_Smt3_like"/>
    <property type="match status" value="1"/>
</dbReference>
<evidence type="ECO:0000259" key="4">
    <source>
        <dbReference type="PROSITE" id="PS52002"/>
    </source>
</evidence>
<dbReference type="PROSITE" id="PS52002">
    <property type="entry name" value="SM"/>
    <property type="match status" value="1"/>
</dbReference>
<sequence length="182" mass="20421">MDNNETPTEDLPGPSTSTGTVKNESKQEPKTETEHINLKVVGADNQDIFFKIKRSTRLEKLMQAYCDRTGTAMSSVRFLFDGQRLAPSNTPNELEMEDGDTIDAMFKPVNPKPFLQELVGQVVIAKLKWDQEYKGILASTDNYMNIQLVETEEFQDGVSTGTPLGEILIRCNNILYIRAVNS</sequence>
<feature type="region of interest" description="Disordered" evidence="2">
    <location>
        <begin position="1"/>
        <end position="33"/>
    </location>
</feature>
<organism evidence="5 6">
    <name type="scientific">Smittium simulii</name>
    <dbReference type="NCBI Taxonomy" id="133385"/>
    <lineage>
        <taxon>Eukaryota</taxon>
        <taxon>Fungi</taxon>
        <taxon>Fungi incertae sedis</taxon>
        <taxon>Zoopagomycota</taxon>
        <taxon>Kickxellomycotina</taxon>
        <taxon>Harpellomycetes</taxon>
        <taxon>Harpellales</taxon>
        <taxon>Legeriomycetaceae</taxon>
        <taxon>Smittium</taxon>
    </lineage>
</organism>
<evidence type="ECO:0000313" key="5">
    <source>
        <dbReference type="EMBL" id="PVU95526.1"/>
    </source>
</evidence>
<dbReference type="GO" id="GO:0000398">
    <property type="term" value="P:mRNA splicing, via spliceosome"/>
    <property type="evidence" value="ECO:0007669"/>
    <property type="project" value="InterPro"/>
</dbReference>
<name>A0A2T9YTA6_9FUNG</name>
<dbReference type="GO" id="GO:0003723">
    <property type="term" value="F:RNA binding"/>
    <property type="evidence" value="ECO:0007669"/>
    <property type="project" value="InterPro"/>
</dbReference>
<dbReference type="SMART" id="SM00213">
    <property type="entry name" value="UBQ"/>
    <property type="match status" value="1"/>
</dbReference>
<dbReference type="OrthoDB" id="409625at2759"/>
<dbReference type="SMART" id="SM00651">
    <property type="entry name" value="Sm"/>
    <property type="match status" value="1"/>
</dbReference>
<dbReference type="InterPro" id="IPR022617">
    <property type="entry name" value="Rad60/SUMO-like_dom"/>
</dbReference>
<evidence type="ECO:0000313" key="6">
    <source>
        <dbReference type="Proteomes" id="UP000245383"/>
    </source>
</evidence>
<gene>
    <name evidence="5" type="ORF">BB561_001768</name>
</gene>
<dbReference type="InterPro" id="IPR010920">
    <property type="entry name" value="LSM_dom_sf"/>
</dbReference>
<dbReference type="Gene3D" id="2.30.30.100">
    <property type="match status" value="1"/>
</dbReference>
<dbReference type="InterPro" id="IPR029071">
    <property type="entry name" value="Ubiquitin-like_domsf"/>
</dbReference>
<evidence type="ECO:0000259" key="3">
    <source>
        <dbReference type="PROSITE" id="PS50053"/>
    </source>
</evidence>
<dbReference type="STRING" id="133385.A0A2T9YTA6"/>
<dbReference type="Pfam" id="PF01423">
    <property type="entry name" value="LSM"/>
    <property type="match status" value="1"/>
</dbReference>
<dbReference type="FunFam" id="3.10.20.90:FF:000202">
    <property type="entry name" value="Small ubiquitin-related modifier I"/>
    <property type="match status" value="1"/>
</dbReference>
<protein>
    <recommendedName>
        <fullName evidence="1">Sm protein F</fullName>
    </recommendedName>
</protein>
<proteinExistence type="predicted"/>
<feature type="domain" description="Sm" evidence="4">
    <location>
        <begin position="110"/>
        <end position="182"/>
    </location>
</feature>
<evidence type="ECO:0000256" key="1">
    <source>
        <dbReference type="ARBA" id="ARBA00030144"/>
    </source>
</evidence>
<comment type="caution">
    <text evidence="5">The sequence shown here is derived from an EMBL/GenBank/DDBJ whole genome shotgun (WGS) entry which is preliminary data.</text>
</comment>
<dbReference type="Gene3D" id="3.10.20.90">
    <property type="entry name" value="Phosphatidylinositol 3-kinase Catalytic Subunit, Chain A, domain 1"/>
    <property type="match status" value="1"/>
</dbReference>
<dbReference type="PANTHER" id="PTHR10562">
    <property type="entry name" value="SMALL UBIQUITIN-RELATED MODIFIER"/>
    <property type="match status" value="1"/>
</dbReference>
<dbReference type="Pfam" id="PF11976">
    <property type="entry name" value="Rad60-SLD"/>
    <property type="match status" value="1"/>
</dbReference>
<dbReference type="GO" id="GO:0005681">
    <property type="term" value="C:spliceosomal complex"/>
    <property type="evidence" value="ECO:0007669"/>
    <property type="project" value="InterPro"/>
</dbReference>